<dbReference type="EMBL" id="JACGWK010000007">
    <property type="protein sequence ID" value="KAL0344250.1"/>
    <property type="molecule type" value="Genomic_DNA"/>
</dbReference>
<organism evidence="2">
    <name type="scientific">Sesamum angustifolium</name>
    <dbReference type="NCBI Taxonomy" id="2727405"/>
    <lineage>
        <taxon>Eukaryota</taxon>
        <taxon>Viridiplantae</taxon>
        <taxon>Streptophyta</taxon>
        <taxon>Embryophyta</taxon>
        <taxon>Tracheophyta</taxon>
        <taxon>Spermatophyta</taxon>
        <taxon>Magnoliopsida</taxon>
        <taxon>eudicotyledons</taxon>
        <taxon>Gunneridae</taxon>
        <taxon>Pentapetalae</taxon>
        <taxon>asterids</taxon>
        <taxon>lamiids</taxon>
        <taxon>Lamiales</taxon>
        <taxon>Pedaliaceae</taxon>
        <taxon>Sesamum</taxon>
    </lineage>
</organism>
<sequence>MRWALREHAERRDAEVGRGCPLLSRNASATSKIVGETHGGRLASRGRPLRDAKACGPRASANMAFWIGERRGTQCRAGMRSGVVLASFSVEDTRRTVCKL</sequence>
<reference evidence="2" key="1">
    <citation type="submission" date="2020-06" db="EMBL/GenBank/DDBJ databases">
        <authorList>
            <person name="Li T."/>
            <person name="Hu X."/>
            <person name="Zhang T."/>
            <person name="Song X."/>
            <person name="Zhang H."/>
            <person name="Dai N."/>
            <person name="Sheng W."/>
            <person name="Hou X."/>
            <person name="Wei L."/>
        </authorList>
    </citation>
    <scope>NUCLEOTIDE SEQUENCE</scope>
    <source>
        <strain evidence="2">G01</strain>
        <tissue evidence="2">Leaf</tissue>
    </source>
</reference>
<comment type="caution">
    <text evidence="2">The sequence shown here is derived from an EMBL/GenBank/DDBJ whole genome shotgun (WGS) entry which is preliminary data.</text>
</comment>
<feature type="region of interest" description="Disordered" evidence="1">
    <location>
        <begin position="33"/>
        <end position="54"/>
    </location>
</feature>
<accession>A0AAW2NKB0</accession>
<evidence type="ECO:0000256" key="1">
    <source>
        <dbReference type="SAM" id="MobiDB-lite"/>
    </source>
</evidence>
<dbReference type="AlphaFoldDB" id="A0AAW2NKB0"/>
<proteinExistence type="predicted"/>
<protein>
    <submittedName>
        <fullName evidence="2">Uncharacterized protein</fullName>
    </submittedName>
</protein>
<evidence type="ECO:0000313" key="2">
    <source>
        <dbReference type="EMBL" id="KAL0344250.1"/>
    </source>
</evidence>
<name>A0AAW2NKB0_9LAMI</name>
<gene>
    <name evidence="2" type="ORF">Sangu_1312400</name>
</gene>
<reference evidence="2" key="2">
    <citation type="journal article" date="2024" name="Plant">
        <title>Genomic evolution and insights into agronomic trait innovations of Sesamum species.</title>
        <authorList>
            <person name="Miao H."/>
            <person name="Wang L."/>
            <person name="Qu L."/>
            <person name="Liu H."/>
            <person name="Sun Y."/>
            <person name="Le M."/>
            <person name="Wang Q."/>
            <person name="Wei S."/>
            <person name="Zheng Y."/>
            <person name="Lin W."/>
            <person name="Duan Y."/>
            <person name="Cao H."/>
            <person name="Xiong S."/>
            <person name="Wang X."/>
            <person name="Wei L."/>
            <person name="Li C."/>
            <person name="Ma Q."/>
            <person name="Ju M."/>
            <person name="Zhao R."/>
            <person name="Li G."/>
            <person name="Mu C."/>
            <person name="Tian Q."/>
            <person name="Mei H."/>
            <person name="Zhang T."/>
            <person name="Gao T."/>
            <person name="Zhang H."/>
        </authorList>
    </citation>
    <scope>NUCLEOTIDE SEQUENCE</scope>
    <source>
        <strain evidence="2">G01</strain>
    </source>
</reference>